<evidence type="ECO:0000313" key="6">
    <source>
        <dbReference type="EMBL" id="CAK9436271.1"/>
    </source>
</evidence>
<keyword evidence="1 4" id="KW-0479">Metal-binding</keyword>
<dbReference type="InterPro" id="IPR036855">
    <property type="entry name" value="Znf_CCCH_sf"/>
</dbReference>
<dbReference type="RefSeq" id="XP_066827767.1">
    <property type="nucleotide sequence ID" value="XM_066976792.1"/>
</dbReference>
<accession>A0ABP0ZHI2</accession>
<feature type="domain" description="C3H1-type" evidence="5">
    <location>
        <begin position="294"/>
        <end position="322"/>
    </location>
</feature>
<protein>
    <recommendedName>
        <fullName evidence="5">C3H1-type domain-containing protein</fullName>
    </recommendedName>
</protein>
<reference evidence="6 7" key="1">
    <citation type="submission" date="2024-03" db="EMBL/GenBank/DDBJ databases">
        <authorList>
            <person name="Brejova B."/>
        </authorList>
    </citation>
    <scope>NUCLEOTIDE SEQUENCE [LARGE SCALE GENOMIC DNA]</scope>
    <source>
        <strain evidence="6 7">CBS 14171</strain>
    </source>
</reference>
<feature type="zinc finger region" description="C3H1-type" evidence="4">
    <location>
        <begin position="207"/>
        <end position="235"/>
    </location>
</feature>
<dbReference type="PANTHER" id="PTHR46156:SF1">
    <property type="entry name" value="ZINC FINGER CCCH DOMAIN-CONTAINING PROTEIN 3"/>
    <property type="match status" value="1"/>
</dbReference>
<evidence type="ECO:0000313" key="7">
    <source>
        <dbReference type="Proteomes" id="UP001497383"/>
    </source>
</evidence>
<keyword evidence="2 4" id="KW-0863">Zinc-finger</keyword>
<dbReference type="SMART" id="SM00356">
    <property type="entry name" value="ZnF_C3H1"/>
    <property type="match status" value="5"/>
</dbReference>
<feature type="zinc finger region" description="C3H1-type" evidence="4">
    <location>
        <begin position="261"/>
        <end position="287"/>
    </location>
</feature>
<evidence type="ECO:0000259" key="5">
    <source>
        <dbReference type="PROSITE" id="PS50103"/>
    </source>
</evidence>
<gene>
    <name evidence="6" type="ORF">LODBEIA_P08290</name>
</gene>
<dbReference type="Pfam" id="PF00642">
    <property type="entry name" value="zf-CCCH"/>
    <property type="match status" value="1"/>
</dbReference>
<dbReference type="GeneID" id="92206025"/>
<keyword evidence="3 4" id="KW-0862">Zinc</keyword>
<evidence type="ECO:0000256" key="3">
    <source>
        <dbReference type="ARBA" id="ARBA00022833"/>
    </source>
</evidence>
<dbReference type="EMBL" id="OZ022405">
    <property type="protein sequence ID" value="CAK9436271.1"/>
    <property type="molecule type" value="Genomic_DNA"/>
</dbReference>
<dbReference type="PROSITE" id="PS50103">
    <property type="entry name" value="ZF_C3H1"/>
    <property type="match status" value="4"/>
</dbReference>
<evidence type="ECO:0000256" key="4">
    <source>
        <dbReference type="PROSITE-ProRule" id="PRU00723"/>
    </source>
</evidence>
<keyword evidence="7" id="KW-1185">Reference proteome</keyword>
<evidence type="ECO:0000256" key="2">
    <source>
        <dbReference type="ARBA" id="ARBA00022771"/>
    </source>
</evidence>
<dbReference type="Proteomes" id="UP001497383">
    <property type="component" value="Chromosome 1"/>
</dbReference>
<proteinExistence type="predicted"/>
<dbReference type="InterPro" id="IPR000571">
    <property type="entry name" value="Znf_CCCH"/>
</dbReference>
<dbReference type="PANTHER" id="PTHR46156">
    <property type="entry name" value="CCCH ZINGC FINGER"/>
    <property type="match status" value="1"/>
</dbReference>
<feature type="domain" description="C3H1-type" evidence="5">
    <location>
        <begin position="239"/>
        <end position="260"/>
    </location>
</feature>
<feature type="zinc finger region" description="C3H1-type" evidence="4">
    <location>
        <begin position="239"/>
        <end position="260"/>
    </location>
</feature>
<organism evidence="6 7">
    <name type="scientific">Lodderomyces beijingensis</name>
    <dbReference type="NCBI Taxonomy" id="1775926"/>
    <lineage>
        <taxon>Eukaryota</taxon>
        <taxon>Fungi</taxon>
        <taxon>Dikarya</taxon>
        <taxon>Ascomycota</taxon>
        <taxon>Saccharomycotina</taxon>
        <taxon>Pichiomycetes</taxon>
        <taxon>Debaryomycetaceae</taxon>
        <taxon>Candida/Lodderomyces clade</taxon>
        <taxon>Lodderomyces</taxon>
    </lineage>
</organism>
<feature type="domain" description="C3H1-type" evidence="5">
    <location>
        <begin position="207"/>
        <end position="235"/>
    </location>
</feature>
<sequence length="468" mass="53091">MNSSINNDLARLGDSEEVKRIYKEMAHLKTSIRRKETAARSKEFTGRVAKAMKKNRSTNLLQNVKIVLTTLTKKNAMNSEVIGTRNHKQDQDQDQDQEQYITIYSRSGTSLTSMAKYKQDMARWKTNNSAHSASHTVKKMNIAEIRYRTGHCDRVKINGAKYAVLKNGRVLCPLQTTLIPVEITWNRQIYTLTRNGHYRITTNKDKKKSKDACYYFTKTGTCQRGTSCKYGHNRSMIKLCPAFLKGECKSVNCLLSHSPDNHNTPLCRYNLEKRCTKEQCRYSHAVPKHYGDPKYAIWTCRPFAMGNWCPRGRNCPFLHVSNCPDFEEDGCCERGAGCRLSHRLTLHTQQLISTDSGKIDADESEVHPTSPKVLRNDTGTAQKEAVLITEGEHEKHDVDRNCEVISSYTVSPGLLFVTNTAGGNFPHYIDEDGDGGWTQKEYEPAPKTQFLIDISDDGSETDESDGFF</sequence>
<name>A0ABP0ZHI2_9ASCO</name>
<feature type="domain" description="C3H1-type" evidence="5">
    <location>
        <begin position="261"/>
        <end position="287"/>
    </location>
</feature>
<evidence type="ECO:0000256" key="1">
    <source>
        <dbReference type="ARBA" id="ARBA00022723"/>
    </source>
</evidence>
<dbReference type="SUPFAM" id="SSF90229">
    <property type="entry name" value="CCCH zinc finger"/>
    <property type="match status" value="2"/>
</dbReference>
<dbReference type="Gene3D" id="4.10.1000.10">
    <property type="entry name" value="Zinc finger, CCCH-type"/>
    <property type="match status" value="2"/>
</dbReference>
<feature type="zinc finger region" description="C3H1-type" evidence="4">
    <location>
        <begin position="294"/>
        <end position="322"/>
    </location>
</feature>